<organism evidence="1 2">
    <name type="scientific">Burkholderia ubonensis</name>
    <dbReference type="NCBI Taxonomy" id="101571"/>
    <lineage>
        <taxon>Bacteria</taxon>
        <taxon>Pseudomonadati</taxon>
        <taxon>Pseudomonadota</taxon>
        <taxon>Betaproteobacteria</taxon>
        <taxon>Burkholderiales</taxon>
        <taxon>Burkholderiaceae</taxon>
        <taxon>Burkholderia</taxon>
        <taxon>Burkholderia cepacia complex</taxon>
    </lineage>
</organism>
<evidence type="ECO:0000313" key="1">
    <source>
        <dbReference type="EMBL" id="KUZ80937.1"/>
    </source>
</evidence>
<reference evidence="1 2" key="1">
    <citation type="submission" date="2015-11" db="EMBL/GenBank/DDBJ databases">
        <title>Expanding the genomic diversity of Burkholderia species for the development of highly accurate diagnostics.</title>
        <authorList>
            <person name="Sahl J."/>
            <person name="Keim P."/>
            <person name="Wagner D."/>
        </authorList>
    </citation>
    <scope>NUCLEOTIDE SEQUENCE [LARGE SCALE GENOMIC DNA]</scope>
    <source>
        <strain evidence="1 2">RF32-BP4</strain>
    </source>
</reference>
<proteinExistence type="predicted"/>
<dbReference type="Proteomes" id="UP000065521">
    <property type="component" value="Unassembled WGS sequence"/>
</dbReference>
<comment type="caution">
    <text evidence="1">The sequence shown here is derived from an EMBL/GenBank/DDBJ whole genome shotgun (WGS) entry which is preliminary data.</text>
</comment>
<sequence length="325" mass="35644">MSENSKIEWTDHTFNPWEGCQKVGPGCDHCYAETRNARFSGGTAVNWGPGAPRRRTSPANWRKPLAWNRTAGMFYAQHGRRQRVFCSSLADVFDNAVDPAWRRDLFTLIASTPNLDWLLLTKRIGTASDMIVDGLLQQPGLSAPPPWPWPNVWLGATIVNQAEADRDIPKLLEVPARVRFLSMEPLLGPVDLYDWIGPWGEPHELQAPAMLDWVIVGGESGPGARPMHPDWARSLRDQCAAAGVAFNFKQHGEWAPGSGDFGAGRFETAAIARDGRIVPGGHRVEDYPTGAASGDGWSMVHRAGKRAAGRLLDGHTHDEFPGATA</sequence>
<gene>
    <name evidence="1" type="ORF">WI38_32685</name>
</gene>
<name>A0A124LED8_9BURK</name>
<dbReference type="Pfam" id="PF07505">
    <property type="entry name" value="DUF5131"/>
    <property type="match status" value="1"/>
</dbReference>
<dbReference type="AlphaFoldDB" id="A0A124LED8"/>
<protein>
    <recommendedName>
        <fullName evidence="3">Phage Gp37/Gp68 family protein</fullName>
    </recommendedName>
</protein>
<evidence type="ECO:0000313" key="2">
    <source>
        <dbReference type="Proteomes" id="UP000065521"/>
    </source>
</evidence>
<dbReference type="RefSeq" id="WP_059638100.1">
    <property type="nucleotide sequence ID" value="NZ_LOTK01000042.1"/>
</dbReference>
<accession>A0A124LED8</accession>
<dbReference type="InterPro" id="IPR011101">
    <property type="entry name" value="DUF5131"/>
</dbReference>
<evidence type="ECO:0008006" key="3">
    <source>
        <dbReference type="Google" id="ProtNLM"/>
    </source>
</evidence>
<dbReference type="EMBL" id="LOTN01000075">
    <property type="protein sequence ID" value="KUZ80937.1"/>
    <property type="molecule type" value="Genomic_DNA"/>
</dbReference>